<evidence type="ECO:0000313" key="1">
    <source>
        <dbReference type="EMBL" id="CAJ2505506.1"/>
    </source>
</evidence>
<proteinExistence type="predicted"/>
<dbReference type="Proteomes" id="UP001295740">
    <property type="component" value="Unassembled WGS sequence"/>
</dbReference>
<sequence>MIDFEADLEAYFREMDEADALGRQERDESQRRYQSQRHSTDAFNIIMKDFKPESERENEAVQQIANEGSSASNNTCTSMQQGSISLSSCACVHRSFQHNASSPPEIAHPINQPGEVTYEIPADVNMLLYNPYYPAATGAGLDPSLITSREPAVMQLPSFVFQNPKPLQGPRVVTIQPGMQLYEIEDGQMLKFIPGTPVLTAPHINPIRHDTHY</sequence>
<accession>A0AAI8YI22</accession>
<reference evidence="1" key="1">
    <citation type="submission" date="2023-10" db="EMBL/GenBank/DDBJ databases">
        <authorList>
            <person name="Hackl T."/>
        </authorList>
    </citation>
    <scope>NUCLEOTIDE SEQUENCE</scope>
</reference>
<organism evidence="1 2">
    <name type="scientific">Anthostomella pinea</name>
    <dbReference type="NCBI Taxonomy" id="933095"/>
    <lineage>
        <taxon>Eukaryota</taxon>
        <taxon>Fungi</taxon>
        <taxon>Dikarya</taxon>
        <taxon>Ascomycota</taxon>
        <taxon>Pezizomycotina</taxon>
        <taxon>Sordariomycetes</taxon>
        <taxon>Xylariomycetidae</taxon>
        <taxon>Xylariales</taxon>
        <taxon>Xylariaceae</taxon>
        <taxon>Anthostomella</taxon>
    </lineage>
</organism>
<dbReference type="EMBL" id="CAUWAG010000007">
    <property type="protein sequence ID" value="CAJ2505506.1"/>
    <property type="molecule type" value="Genomic_DNA"/>
</dbReference>
<evidence type="ECO:0000313" key="2">
    <source>
        <dbReference type="Proteomes" id="UP001295740"/>
    </source>
</evidence>
<comment type="caution">
    <text evidence="1">The sequence shown here is derived from an EMBL/GenBank/DDBJ whole genome shotgun (WGS) entry which is preliminary data.</text>
</comment>
<keyword evidence="2" id="KW-1185">Reference proteome</keyword>
<name>A0AAI8YI22_9PEZI</name>
<dbReference type="AlphaFoldDB" id="A0AAI8YI22"/>
<gene>
    <name evidence="1" type="ORF">KHLLAP_LOCUS5974</name>
</gene>
<protein>
    <submittedName>
        <fullName evidence="1">Uu.00g129000.m01.CDS01</fullName>
    </submittedName>
</protein>